<dbReference type="PANTHER" id="PTHR30404">
    <property type="entry name" value="N-ACETYLMURAMOYL-L-ALANINE AMIDASE"/>
    <property type="match status" value="1"/>
</dbReference>
<dbReference type="Gene3D" id="3.40.630.40">
    <property type="entry name" value="Zn-dependent exopeptidases"/>
    <property type="match status" value="1"/>
</dbReference>
<keyword evidence="1" id="KW-0378">Hydrolase</keyword>
<dbReference type="CDD" id="cd02696">
    <property type="entry name" value="MurNAc-LAA"/>
    <property type="match status" value="1"/>
</dbReference>
<dbReference type="GO" id="GO:0008745">
    <property type="term" value="F:N-acetylmuramoyl-L-alanine amidase activity"/>
    <property type="evidence" value="ECO:0007669"/>
    <property type="project" value="InterPro"/>
</dbReference>
<evidence type="ECO:0000256" key="1">
    <source>
        <dbReference type="ARBA" id="ARBA00022801"/>
    </source>
</evidence>
<evidence type="ECO:0000313" key="4">
    <source>
        <dbReference type="Proteomes" id="UP000184476"/>
    </source>
</evidence>
<dbReference type="RefSeq" id="WP_073154504.1">
    <property type="nucleotide sequence ID" value="NZ_FQVL01000004.1"/>
</dbReference>
<evidence type="ECO:0000259" key="2">
    <source>
        <dbReference type="SMART" id="SM00646"/>
    </source>
</evidence>
<dbReference type="AlphaFoldDB" id="A0A1M4X408"/>
<proteinExistence type="predicted"/>
<dbReference type="SUPFAM" id="SSF53187">
    <property type="entry name" value="Zn-dependent exopeptidases"/>
    <property type="match status" value="1"/>
</dbReference>
<dbReference type="PANTHER" id="PTHR30404:SF0">
    <property type="entry name" value="N-ACETYLMURAMOYL-L-ALANINE AMIDASE AMIC"/>
    <property type="match status" value="1"/>
</dbReference>
<protein>
    <submittedName>
        <fullName evidence="3">N-acetylmuramoyl-L-alanine amidase</fullName>
    </submittedName>
</protein>
<dbReference type="EMBL" id="FQVL01000004">
    <property type="protein sequence ID" value="SHE88199.1"/>
    <property type="molecule type" value="Genomic_DNA"/>
</dbReference>
<sequence length="233" mass="26360">MNNNSFLYKKWLIFSIIFMLMSMCLFSSGSYAETAKLTGKVIILDPGHGGPDGGAVSKQGLIEKNITLPIAKYLRSFYQEAGATVILTREKDQDLANRGTKRLNRRKKEDLANRIQLIKQVKPQIVISIHLNAFPRRSAKGAQAFYHPANPENKKLSIAIQKELLRHIKNARSNPSEKKNVYLLKYSTAPTTLIEVGYLSNRFESNLLSQPIYQKQLAACIYYGSLAYFKSKK</sequence>
<dbReference type="STRING" id="112248.SAMN05444392_104111"/>
<feature type="domain" description="MurNAc-LAA" evidence="2">
    <location>
        <begin position="115"/>
        <end position="226"/>
    </location>
</feature>
<dbReference type="InterPro" id="IPR050695">
    <property type="entry name" value="N-acetylmuramoyl_amidase_3"/>
</dbReference>
<dbReference type="GO" id="GO:0009253">
    <property type="term" value="P:peptidoglycan catabolic process"/>
    <property type="evidence" value="ECO:0007669"/>
    <property type="project" value="InterPro"/>
</dbReference>
<accession>A0A1M4X408</accession>
<dbReference type="Proteomes" id="UP000184476">
    <property type="component" value="Unassembled WGS sequence"/>
</dbReference>
<organism evidence="3 4">
    <name type="scientific">Seinonella peptonophila</name>
    <dbReference type="NCBI Taxonomy" id="112248"/>
    <lineage>
        <taxon>Bacteria</taxon>
        <taxon>Bacillati</taxon>
        <taxon>Bacillota</taxon>
        <taxon>Bacilli</taxon>
        <taxon>Bacillales</taxon>
        <taxon>Thermoactinomycetaceae</taxon>
        <taxon>Seinonella</taxon>
    </lineage>
</organism>
<gene>
    <name evidence="3" type="ORF">SAMN05444392_104111</name>
</gene>
<reference evidence="3 4" key="1">
    <citation type="submission" date="2016-11" db="EMBL/GenBank/DDBJ databases">
        <authorList>
            <person name="Jaros S."/>
            <person name="Januszkiewicz K."/>
            <person name="Wedrychowicz H."/>
        </authorList>
    </citation>
    <scope>NUCLEOTIDE SEQUENCE [LARGE SCALE GENOMIC DNA]</scope>
    <source>
        <strain evidence="3 4">DSM 44666</strain>
    </source>
</reference>
<evidence type="ECO:0000313" key="3">
    <source>
        <dbReference type="EMBL" id="SHE88199.1"/>
    </source>
</evidence>
<dbReference type="OrthoDB" id="9806267at2"/>
<dbReference type="SMART" id="SM00646">
    <property type="entry name" value="Ami_3"/>
    <property type="match status" value="1"/>
</dbReference>
<keyword evidence="4" id="KW-1185">Reference proteome</keyword>
<name>A0A1M4X408_9BACL</name>
<dbReference type="InterPro" id="IPR002508">
    <property type="entry name" value="MurNAc-LAA_cat"/>
</dbReference>
<dbReference type="GO" id="GO:0030288">
    <property type="term" value="C:outer membrane-bounded periplasmic space"/>
    <property type="evidence" value="ECO:0007669"/>
    <property type="project" value="TreeGrafter"/>
</dbReference>
<dbReference type="Pfam" id="PF01520">
    <property type="entry name" value="Amidase_3"/>
    <property type="match status" value="1"/>
</dbReference>